<dbReference type="SUPFAM" id="SSF57667">
    <property type="entry name" value="beta-beta-alpha zinc fingers"/>
    <property type="match status" value="4"/>
</dbReference>
<dbReference type="InterPro" id="IPR050331">
    <property type="entry name" value="Zinc_finger"/>
</dbReference>
<dbReference type="SMART" id="SM00355">
    <property type="entry name" value="ZnF_C2H2"/>
    <property type="match status" value="6"/>
</dbReference>
<feature type="domain" description="C2H2-type" evidence="9">
    <location>
        <begin position="372"/>
        <end position="399"/>
    </location>
</feature>
<dbReference type="PANTHER" id="PTHR16515">
    <property type="entry name" value="PR DOMAIN ZINC FINGER PROTEIN"/>
    <property type="match status" value="1"/>
</dbReference>
<dbReference type="Proteomes" id="UP000242638">
    <property type="component" value="Unassembled WGS sequence"/>
</dbReference>
<dbReference type="FunFam" id="3.30.160.60:FF:000624">
    <property type="entry name" value="zinc finger protein 697"/>
    <property type="match status" value="1"/>
</dbReference>
<dbReference type="GO" id="GO:0008270">
    <property type="term" value="F:zinc ion binding"/>
    <property type="evidence" value="ECO:0007669"/>
    <property type="project" value="UniProtKB-KW"/>
</dbReference>
<dbReference type="PROSITE" id="PS00028">
    <property type="entry name" value="ZINC_FINGER_C2H2_1"/>
    <property type="match status" value="5"/>
</dbReference>
<evidence type="ECO:0000313" key="11">
    <source>
        <dbReference type="Proteomes" id="UP000242638"/>
    </source>
</evidence>
<keyword evidence="4 7" id="KW-0863">Zinc-finger</keyword>
<evidence type="ECO:0000256" key="1">
    <source>
        <dbReference type="ARBA" id="ARBA00004123"/>
    </source>
</evidence>
<evidence type="ECO:0000256" key="2">
    <source>
        <dbReference type="ARBA" id="ARBA00022723"/>
    </source>
</evidence>
<feature type="domain" description="C2H2-type" evidence="9">
    <location>
        <begin position="272"/>
        <end position="299"/>
    </location>
</feature>
<reference evidence="10" key="2">
    <citation type="submission" date="2025-08" db="UniProtKB">
        <authorList>
            <consortium name="Ensembl"/>
        </authorList>
    </citation>
    <scope>IDENTIFICATION</scope>
    <source>
        <strain evidence="10">Guanapo</strain>
    </source>
</reference>
<protein>
    <submittedName>
        <fullName evidence="10">Zinc finger protein 436-like</fullName>
    </submittedName>
</protein>
<keyword evidence="3" id="KW-0677">Repeat</keyword>
<evidence type="ECO:0000256" key="3">
    <source>
        <dbReference type="ARBA" id="ARBA00022737"/>
    </source>
</evidence>
<evidence type="ECO:0000313" key="10">
    <source>
        <dbReference type="Ensembl" id="ENSPREP00000013107.1"/>
    </source>
</evidence>
<keyword evidence="5" id="KW-0862">Zinc</keyword>
<feature type="domain" description="C2H2-type" evidence="9">
    <location>
        <begin position="418"/>
        <end position="440"/>
    </location>
</feature>
<evidence type="ECO:0000256" key="5">
    <source>
        <dbReference type="ARBA" id="ARBA00022833"/>
    </source>
</evidence>
<feature type="domain" description="C2H2-type" evidence="9">
    <location>
        <begin position="344"/>
        <end position="371"/>
    </location>
</feature>
<dbReference type="FunFam" id="3.30.160.60:FF:000340">
    <property type="entry name" value="zinc finger protein 473 isoform X1"/>
    <property type="match status" value="1"/>
</dbReference>
<keyword evidence="11" id="KW-1185">Reference proteome</keyword>
<dbReference type="Ensembl" id="ENSPRET00000013243.1">
    <property type="protein sequence ID" value="ENSPREP00000013107.1"/>
    <property type="gene ID" value="ENSPREG00000008907.1"/>
</dbReference>
<evidence type="ECO:0000259" key="9">
    <source>
        <dbReference type="PROSITE" id="PS50157"/>
    </source>
</evidence>
<sequence length="502" mass="56769">MSSSQDFREFIRERLTAAAEEIFSEFEKQIIRYQENIRLLNAHWKPHLKLHRLSMDMKFNSIKAFLICLPQQHVSMVVAVSAGQLATDRGTSCSRDQEEPRPARVKQEEEDCCSTLEEEEAEQEEETHRHTLNACYEEDLTRQRLCVEDTPTDQLLCDQDRICTGVEDEPEPPQIKEEQKEFCGSEGERKLEAQEETNGFLPTPTCEEGESSVSERCASFLRTSVGDQIQPLAVFVPKEESYEGSEGAHAADINTDLPLVSGSTVDAGTQYFGCGFCEKTFQFRSRLIRHLSTHMRKNKLRCGVGKKSFNQNYQLIHPKKTNGSGGKPLDPHASFLTGAEAERLLCNTCGKSFSSPYILKRHERVHTGEKPFACGACGKSFSRRDHLLGHMKSHLAKPRVPRQPAIKQRAVRVAKKLYSCQTCGKRFTRYHCFLHHAKSHNPLVCKTCGKQFSQSSGLKRHESIHSGVKGFPCGVCGKSLSRRDHLVRHMKVHAKSNPFCLT</sequence>
<evidence type="ECO:0000256" key="7">
    <source>
        <dbReference type="PROSITE-ProRule" id="PRU00042"/>
    </source>
</evidence>
<proteinExistence type="predicted"/>
<feature type="domain" description="C2H2-type" evidence="9">
    <location>
        <begin position="443"/>
        <end position="470"/>
    </location>
</feature>
<dbReference type="Bgee" id="ENSPREG00000008907">
    <property type="expression patterns" value="Expressed in caudal fin and 1 other cell type or tissue"/>
</dbReference>
<feature type="domain" description="C2H2-type" evidence="9">
    <location>
        <begin position="471"/>
        <end position="498"/>
    </location>
</feature>
<dbReference type="InterPro" id="IPR013087">
    <property type="entry name" value="Znf_C2H2_type"/>
</dbReference>
<dbReference type="FunFam" id="3.30.160.60:FF:003316">
    <property type="entry name" value="Zinc finger protein 433"/>
    <property type="match status" value="1"/>
</dbReference>
<feature type="compositionally biased region" description="Basic and acidic residues" evidence="8">
    <location>
        <begin position="95"/>
        <end position="107"/>
    </location>
</feature>
<feature type="region of interest" description="Disordered" evidence="8">
    <location>
        <begin position="88"/>
        <end position="110"/>
    </location>
</feature>
<evidence type="ECO:0000256" key="4">
    <source>
        <dbReference type="ARBA" id="ARBA00022771"/>
    </source>
</evidence>
<dbReference type="OMA" id="PTPSCEE"/>
<dbReference type="PANTHER" id="PTHR16515:SF66">
    <property type="entry name" value="C2H2-TYPE DOMAIN-CONTAINING PROTEIN"/>
    <property type="match status" value="1"/>
</dbReference>
<accession>A0A3P9NU65</accession>
<dbReference type="PROSITE" id="PS50157">
    <property type="entry name" value="ZINC_FINGER_C2H2_2"/>
    <property type="match status" value="6"/>
</dbReference>
<organism evidence="10 11">
    <name type="scientific">Poecilia reticulata</name>
    <name type="common">Guppy</name>
    <name type="synonym">Acanthophacelus reticulatus</name>
    <dbReference type="NCBI Taxonomy" id="8081"/>
    <lineage>
        <taxon>Eukaryota</taxon>
        <taxon>Metazoa</taxon>
        <taxon>Chordata</taxon>
        <taxon>Craniata</taxon>
        <taxon>Vertebrata</taxon>
        <taxon>Euteleostomi</taxon>
        <taxon>Actinopterygii</taxon>
        <taxon>Neopterygii</taxon>
        <taxon>Teleostei</taxon>
        <taxon>Neoteleostei</taxon>
        <taxon>Acanthomorphata</taxon>
        <taxon>Ovalentaria</taxon>
        <taxon>Atherinomorphae</taxon>
        <taxon>Cyprinodontiformes</taxon>
        <taxon>Poeciliidae</taxon>
        <taxon>Poeciliinae</taxon>
        <taxon>Poecilia</taxon>
    </lineage>
</organism>
<dbReference type="Gene3D" id="3.30.160.60">
    <property type="entry name" value="Classic Zinc Finger"/>
    <property type="match status" value="5"/>
</dbReference>
<dbReference type="AlphaFoldDB" id="A0A3P9NU65"/>
<dbReference type="FunFam" id="3.30.160.60:FF:001049">
    <property type="entry name" value="zinc finger protein 319"/>
    <property type="match status" value="1"/>
</dbReference>
<evidence type="ECO:0000256" key="6">
    <source>
        <dbReference type="ARBA" id="ARBA00023242"/>
    </source>
</evidence>
<dbReference type="Pfam" id="PF00096">
    <property type="entry name" value="zf-C2H2"/>
    <property type="match status" value="4"/>
</dbReference>
<comment type="subcellular location">
    <subcellularLocation>
        <location evidence="1">Nucleus</location>
    </subcellularLocation>
</comment>
<dbReference type="GO" id="GO:0010468">
    <property type="term" value="P:regulation of gene expression"/>
    <property type="evidence" value="ECO:0007669"/>
    <property type="project" value="TreeGrafter"/>
</dbReference>
<dbReference type="GeneTree" id="ENSGT01150000286918"/>
<keyword evidence="2" id="KW-0479">Metal-binding</keyword>
<dbReference type="InterPro" id="IPR036236">
    <property type="entry name" value="Znf_C2H2_sf"/>
</dbReference>
<evidence type="ECO:0000256" key="8">
    <source>
        <dbReference type="SAM" id="MobiDB-lite"/>
    </source>
</evidence>
<name>A0A3P9NU65_POERE</name>
<keyword evidence="6" id="KW-0539">Nucleus</keyword>
<dbReference type="GO" id="GO:0005634">
    <property type="term" value="C:nucleus"/>
    <property type="evidence" value="ECO:0007669"/>
    <property type="project" value="TreeGrafter"/>
</dbReference>
<reference evidence="11" key="1">
    <citation type="submission" date="2013-11" db="EMBL/GenBank/DDBJ databases">
        <title>The genomic landscape of the Guanapo guppy.</title>
        <authorList>
            <person name="Kuenstner A."/>
            <person name="Dreyer C."/>
        </authorList>
    </citation>
    <scope>NUCLEOTIDE SEQUENCE</scope>
    <source>
        <strain evidence="11">Guanapo</strain>
    </source>
</reference>
<reference evidence="10" key="3">
    <citation type="submission" date="2025-09" db="UniProtKB">
        <authorList>
            <consortium name="Ensembl"/>
        </authorList>
    </citation>
    <scope>IDENTIFICATION</scope>
    <source>
        <strain evidence="10">Guanapo</strain>
    </source>
</reference>